<dbReference type="OrthoDB" id="10489342at2759"/>
<dbReference type="InParanoid" id="D2W1J5"/>
<dbReference type="EMBL" id="GG738922">
    <property type="protein sequence ID" value="EFC37056.1"/>
    <property type="molecule type" value="Genomic_DNA"/>
</dbReference>
<protein>
    <submittedName>
        <fullName evidence="1">Predicted protein</fullName>
    </submittedName>
</protein>
<dbReference type="RefSeq" id="XP_002669800.1">
    <property type="nucleotide sequence ID" value="XM_002669754.1"/>
</dbReference>
<dbReference type="VEuPathDB" id="AmoebaDB:NAEGRDRAFT_75243"/>
<dbReference type="AlphaFoldDB" id="D2W1J5"/>
<dbReference type="KEGG" id="ngr:NAEGRDRAFT_75243"/>
<evidence type="ECO:0000313" key="1">
    <source>
        <dbReference type="EMBL" id="EFC37056.1"/>
    </source>
</evidence>
<keyword evidence="2" id="KW-1185">Reference proteome</keyword>
<accession>D2W1J5</accession>
<organism evidence="2">
    <name type="scientific">Naegleria gruberi</name>
    <name type="common">Amoeba</name>
    <dbReference type="NCBI Taxonomy" id="5762"/>
    <lineage>
        <taxon>Eukaryota</taxon>
        <taxon>Discoba</taxon>
        <taxon>Heterolobosea</taxon>
        <taxon>Tetramitia</taxon>
        <taxon>Eutetramitia</taxon>
        <taxon>Vahlkampfiidae</taxon>
        <taxon>Naegleria</taxon>
    </lineage>
</organism>
<name>D2W1J5_NAEGR</name>
<dbReference type="GeneID" id="8857125"/>
<dbReference type="Proteomes" id="UP000006671">
    <property type="component" value="Unassembled WGS sequence"/>
</dbReference>
<proteinExistence type="predicted"/>
<gene>
    <name evidence="1" type="ORF">NAEGRDRAFT_75243</name>
</gene>
<evidence type="ECO:0000313" key="2">
    <source>
        <dbReference type="Proteomes" id="UP000006671"/>
    </source>
</evidence>
<sequence length="262" mass="29847">MSKNPPSSSPTQQLQPYAQSKLDISGSCVVCSIAYTINSKLSQEKKPQVPIEKFLQTAIKHKFFSTKGHGIHSKGSANLGRLFGKVEWGFFGNSQEEDEFSDDDDEIDPQCRKRQFFDCEKDSYRDGPELIREKLREAGGYVVVGVRSCMSSMSRATTHAVVVLGIDDSNRVTIADSYSHFTKRNEPNAMFPYGKPNWEFSPGIYTVEWSEFDASWNSRDDYAGEDDLENDEAFSDFNVKEEGFRFWMIIKHDHKLISKNCK</sequence>
<reference evidence="1 2" key="1">
    <citation type="journal article" date="2010" name="Cell">
        <title>The genome of Naegleria gruberi illuminates early eukaryotic versatility.</title>
        <authorList>
            <person name="Fritz-Laylin L.K."/>
            <person name="Prochnik S.E."/>
            <person name="Ginger M.L."/>
            <person name="Dacks J.B."/>
            <person name="Carpenter M.L."/>
            <person name="Field M.C."/>
            <person name="Kuo A."/>
            <person name="Paredez A."/>
            <person name="Chapman J."/>
            <person name="Pham J."/>
            <person name="Shu S."/>
            <person name="Neupane R."/>
            <person name="Cipriano M."/>
            <person name="Mancuso J."/>
            <person name="Tu H."/>
            <person name="Salamov A."/>
            <person name="Lindquist E."/>
            <person name="Shapiro H."/>
            <person name="Lucas S."/>
            <person name="Grigoriev I.V."/>
            <person name="Cande W.Z."/>
            <person name="Fulton C."/>
            <person name="Rokhsar D.S."/>
            <person name="Dawson S.C."/>
        </authorList>
    </citation>
    <scope>NUCLEOTIDE SEQUENCE [LARGE SCALE GENOMIC DNA]</scope>
    <source>
        <strain evidence="1 2">NEG-M</strain>
    </source>
</reference>